<dbReference type="InterPro" id="IPR040448">
    <property type="entry name" value="PanZ_GNAT"/>
</dbReference>
<evidence type="ECO:0000313" key="2">
    <source>
        <dbReference type="EMBL" id="TCS43084.1"/>
    </source>
</evidence>
<accession>A0A4R3IAT0</accession>
<proteinExistence type="predicted"/>
<dbReference type="PROSITE" id="PS51186">
    <property type="entry name" value="GNAT"/>
    <property type="match status" value="1"/>
</dbReference>
<dbReference type="AlphaFoldDB" id="A0A4R3IAT0"/>
<dbReference type="CDD" id="cd04301">
    <property type="entry name" value="NAT_SF"/>
    <property type="match status" value="1"/>
</dbReference>
<keyword evidence="2" id="KW-0808">Transferase</keyword>
<dbReference type="GO" id="GO:0016747">
    <property type="term" value="F:acyltransferase activity, transferring groups other than amino-acyl groups"/>
    <property type="evidence" value="ECO:0007669"/>
    <property type="project" value="InterPro"/>
</dbReference>
<sequence length="120" mass="13534">MPVILCQQSSSSDSLNNSLQEIVRDLPKKNPATKAVQRWPNSEKPVELWTAVFNERIVGFAFVSGCRLKAVAVHPITRNRGVGRRILSLLIENRPDLKLTKGEDNPWIVDCYHKLLSKKG</sequence>
<comment type="caution">
    <text evidence="2">The sequence shown here is derived from an EMBL/GenBank/DDBJ whole genome shotgun (WGS) entry which is preliminary data.</text>
</comment>
<dbReference type="InterPro" id="IPR016181">
    <property type="entry name" value="Acyl_CoA_acyltransferase"/>
</dbReference>
<evidence type="ECO:0000313" key="3">
    <source>
        <dbReference type="Proteomes" id="UP000295793"/>
    </source>
</evidence>
<dbReference type="EMBL" id="SLZR01000002">
    <property type="protein sequence ID" value="TCS43084.1"/>
    <property type="molecule type" value="Genomic_DNA"/>
</dbReference>
<evidence type="ECO:0000259" key="1">
    <source>
        <dbReference type="PROSITE" id="PS51186"/>
    </source>
</evidence>
<name>A0A4R3IAT0_9GAMM</name>
<dbReference type="SUPFAM" id="SSF55729">
    <property type="entry name" value="Acyl-CoA N-acyltransferases (Nat)"/>
    <property type="match status" value="1"/>
</dbReference>
<protein>
    <submittedName>
        <fullName evidence="2">Acetyltransferase (GNAT) family protein</fullName>
    </submittedName>
</protein>
<dbReference type="Proteomes" id="UP000295793">
    <property type="component" value="Unassembled WGS sequence"/>
</dbReference>
<dbReference type="InterPro" id="IPR000182">
    <property type="entry name" value="GNAT_dom"/>
</dbReference>
<dbReference type="Gene3D" id="3.40.630.30">
    <property type="match status" value="1"/>
</dbReference>
<dbReference type="Pfam" id="PF12568">
    <property type="entry name" value="PanZ"/>
    <property type="match status" value="1"/>
</dbReference>
<keyword evidence="3" id="KW-1185">Reference proteome</keyword>
<gene>
    <name evidence="2" type="ORF">BCF53_102107</name>
</gene>
<reference evidence="2 3" key="1">
    <citation type="submission" date="2019-03" db="EMBL/GenBank/DDBJ databases">
        <title>Genomic Encyclopedia of Archaeal and Bacterial Type Strains, Phase II (KMG-II): from individual species to whole genera.</title>
        <authorList>
            <person name="Goeker M."/>
        </authorList>
    </citation>
    <scope>NUCLEOTIDE SEQUENCE [LARGE SCALE GENOMIC DNA]</scope>
    <source>
        <strain evidence="2 3">DSM 15388</strain>
    </source>
</reference>
<dbReference type="OrthoDB" id="6078471at2"/>
<dbReference type="RefSeq" id="WP_132699696.1">
    <property type="nucleotide sequence ID" value="NZ_SLZR01000002.1"/>
</dbReference>
<organism evidence="2 3">
    <name type="scientific">Reinekea marinisedimentorum</name>
    <dbReference type="NCBI Taxonomy" id="230495"/>
    <lineage>
        <taxon>Bacteria</taxon>
        <taxon>Pseudomonadati</taxon>
        <taxon>Pseudomonadota</taxon>
        <taxon>Gammaproteobacteria</taxon>
        <taxon>Oceanospirillales</taxon>
        <taxon>Saccharospirillaceae</taxon>
        <taxon>Reinekea</taxon>
    </lineage>
</organism>
<feature type="domain" description="N-acetyltransferase" evidence="1">
    <location>
        <begin position="2"/>
        <end position="120"/>
    </location>
</feature>